<dbReference type="InterPro" id="IPR014722">
    <property type="entry name" value="Rib_uL2_dom2"/>
</dbReference>
<sequence>MKEFKNGDLVFITEGEFKGIRGKVEDSEGPVNLVRLSTTKEVANIPDEHLQKVIFAMKENEYKEYERIIELLNLGIKVMKN</sequence>
<evidence type="ECO:0008006" key="3">
    <source>
        <dbReference type="Google" id="ProtNLM"/>
    </source>
</evidence>
<name>A0A9X6JRG4_BACUK</name>
<organism evidence="1 2">
    <name type="scientific">Bacillus thuringiensis serovar kumamotoensis</name>
    <dbReference type="NCBI Taxonomy" id="132267"/>
    <lineage>
        <taxon>Bacteria</taxon>
        <taxon>Bacillati</taxon>
        <taxon>Bacillota</taxon>
        <taxon>Bacilli</taxon>
        <taxon>Bacillales</taxon>
        <taxon>Bacillaceae</taxon>
        <taxon>Bacillus</taxon>
        <taxon>Bacillus cereus group</taxon>
    </lineage>
</organism>
<proteinExistence type="predicted"/>
<reference evidence="1 2" key="1">
    <citation type="submission" date="2016-10" db="EMBL/GenBank/DDBJ databases">
        <title>Comparative genomics of Bacillus thuringiensis reveals a path to pathogens against multiple invertebrate hosts.</title>
        <authorList>
            <person name="Zheng J."/>
            <person name="Gao Q."/>
            <person name="Liu H."/>
            <person name="Peng D."/>
            <person name="Ruan L."/>
            <person name="Sun M."/>
        </authorList>
    </citation>
    <scope>NUCLEOTIDE SEQUENCE [LARGE SCALE GENOMIC DNA]</scope>
    <source>
        <strain evidence="1">BGSC 4W1</strain>
    </source>
</reference>
<dbReference type="SUPFAM" id="SSF50104">
    <property type="entry name" value="Translation proteins SH3-like domain"/>
    <property type="match status" value="1"/>
</dbReference>
<evidence type="ECO:0000313" key="2">
    <source>
        <dbReference type="Proteomes" id="UP000195087"/>
    </source>
</evidence>
<dbReference type="EMBL" id="NFEH01000095">
    <property type="protein sequence ID" value="OTZ72454.1"/>
    <property type="molecule type" value="Genomic_DNA"/>
</dbReference>
<comment type="caution">
    <text evidence="1">The sequence shown here is derived from an EMBL/GenBank/DDBJ whole genome shotgun (WGS) entry which is preliminary data.</text>
</comment>
<dbReference type="RefSeq" id="WP_086391999.1">
    <property type="nucleotide sequence ID" value="NZ_NFEH01000095.1"/>
</dbReference>
<dbReference type="AlphaFoldDB" id="A0A9X6JRG4"/>
<evidence type="ECO:0000313" key="1">
    <source>
        <dbReference type="EMBL" id="OTZ72454.1"/>
    </source>
</evidence>
<accession>A0A9X6JRG4</accession>
<dbReference type="InterPro" id="IPR008991">
    <property type="entry name" value="Translation_prot_SH3-like_sf"/>
</dbReference>
<gene>
    <name evidence="1" type="ORF">BK769_15710</name>
</gene>
<protein>
    <recommendedName>
        <fullName evidence="3">KOW domain-containing protein</fullName>
    </recommendedName>
</protein>
<dbReference type="Gene3D" id="2.30.30.30">
    <property type="match status" value="1"/>
</dbReference>
<dbReference type="Proteomes" id="UP000195087">
    <property type="component" value="Unassembled WGS sequence"/>
</dbReference>